<proteinExistence type="predicted"/>
<comment type="caution">
    <text evidence="2">The sequence shown here is derived from an EMBL/GenBank/DDBJ whole genome shotgun (WGS) entry which is preliminary data.</text>
</comment>
<keyword evidence="1" id="KW-0472">Membrane</keyword>
<evidence type="ECO:0000256" key="1">
    <source>
        <dbReference type="SAM" id="Phobius"/>
    </source>
</evidence>
<evidence type="ECO:0000313" key="2">
    <source>
        <dbReference type="EMBL" id="MDX8056642.1"/>
    </source>
</evidence>
<feature type="transmembrane region" description="Helical" evidence="1">
    <location>
        <begin position="46"/>
        <end position="67"/>
    </location>
</feature>
<reference evidence="2 3" key="1">
    <citation type="submission" date="2023-11" db="EMBL/GenBank/DDBJ databases">
        <title>Lentzea sokolovensis, sp. nov., Lentzea kristufkii, sp. nov., and Lentzea miocenensis, sp. nov., rare actinobacteria from Sokolov Coal Basin, Miocene lacustrine sediment, Czech Republic.</title>
        <authorList>
            <person name="Lara A."/>
            <person name="Kotroba L."/>
            <person name="Nouioui I."/>
            <person name="Neumann-Schaal M."/>
            <person name="Mast Y."/>
            <person name="Chronakova A."/>
        </authorList>
    </citation>
    <scope>NUCLEOTIDE SEQUENCE [LARGE SCALE GENOMIC DNA]</scope>
    <source>
        <strain evidence="2 3">BCCO 10_0798</strain>
    </source>
</reference>
<name>A0ABU4U829_9PSEU</name>
<reference evidence="2 3" key="2">
    <citation type="submission" date="2023-11" db="EMBL/GenBank/DDBJ databases">
        <authorList>
            <person name="Lara A.C."/>
            <person name="Chronakova A."/>
        </authorList>
    </citation>
    <scope>NUCLEOTIDE SEQUENCE [LARGE SCALE GENOMIC DNA]</scope>
    <source>
        <strain evidence="2 3">BCCO 10_0798</strain>
    </source>
</reference>
<keyword evidence="1" id="KW-1133">Transmembrane helix</keyword>
<evidence type="ECO:0000313" key="3">
    <source>
        <dbReference type="Proteomes" id="UP001271792"/>
    </source>
</evidence>
<dbReference type="Proteomes" id="UP001271792">
    <property type="component" value="Unassembled WGS sequence"/>
</dbReference>
<keyword evidence="3" id="KW-1185">Reference proteome</keyword>
<protein>
    <submittedName>
        <fullName evidence="2">Uncharacterized protein</fullName>
    </submittedName>
</protein>
<accession>A0ABU4U829</accession>
<dbReference type="EMBL" id="JAXAVV010000050">
    <property type="protein sequence ID" value="MDX8056642.1"/>
    <property type="molecule type" value="Genomic_DNA"/>
</dbReference>
<sequence>MTAVPDTVATAALAAADQMDPGGRLRTDVLAELHSSERTTERYNDIVDIAALIVSIATLAWTVTVNLRTKTEKPKAETVARRVRVEFPVTDNISPEQRDLVIDVVVDRILAEDEEK</sequence>
<gene>
    <name evidence="2" type="ORF">SK571_45360</name>
</gene>
<dbReference type="RefSeq" id="WP_319990294.1">
    <property type="nucleotide sequence ID" value="NZ_JAXAVV010000050.1"/>
</dbReference>
<organism evidence="2 3">
    <name type="scientific">Lentzea kristufekii</name>
    <dbReference type="NCBI Taxonomy" id="3095430"/>
    <lineage>
        <taxon>Bacteria</taxon>
        <taxon>Bacillati</taxon>
        <taxon>Actinomycetota</taxon>
        <taxon>Actinomycetes</taxon>
        <taxon>Pseudonocardiales</taxon>
        <taxon>Pseudonocardiaceae</taxon>
        <taxon>Lentzea</taxon>
    </lineage>
</organism>
<keyword evidence="1" id="KW-0812">Transmembrane</keyword>